<evidence type="ECO:0000256" key="1">
    <source>
        <dbReference type="SAM" id="Phobius"/>
    </source>
</evidence>
<dbReference type="PANTHER" id="PTHR43685">
    <property type="entry name" value="GLYCOSYLTRANSFERASE"/>
    <property type="match status" value="1"/>
</dbReference>
<evidence type="ECO:0000313" key="3">
    <source>
        <dbReference type="EMBL" id="QKH84332.1"/>
    </source>
</evidence>
<dbReference type="AlphaFoldDB" id="A0A2K9GYB1"/>
<name>A0A2K9GYB1_BACFG</name>
<dbReference type="RefSeq" id="WP_005776373.1">
    <property type="nucleotide sequence ID" value="NZ_CP018937.1"/>
</dbReference>
<dbReference type="Proteomes" id="UP000501467">
    <property type="component" value="Chromosome"/>
</dbReference>
<dbReference type="SUPFAM" id="SSF53448">
    <property type="entry name" value="Nucleotide-diphospho-sugar transferases"/>
    <property type="match status" value="1"/>
</dbReference>
<feature type="transmembrane region" description="Helical" evidence="1">
    <location>
        <begin position="304"/>
        <end position="335"/>
    </location>
</feature>
<dbReference type="Pfam" id="PF00535">
    <property type="entry name" value="Glycos_transf_2"/>
    <property type="match status" value="1"/>
</dbReference>
<organism evidence="4 5">
    <name type="scientific">Bacteroides fragilis</name>
    <dbReference type="NCBI Taxonomy" id="817"/>
    <lineage>
        <taxon>Bacteria</taxon>
        <taxon>Pseudomonadati</taxon>
        <taxon>Bacteroidota</taxon>
        <taxon>Bacteroidia</taxon>
        <taxon>Bacteroidales</taxon>
        <taxon>Bacteroidaceae</taxon>
        <taxon>Bacteroides</taxon>
    </lineage>
</organism>
<dbReference type="Gene3D" id="3.90.550.10">
    <property type="entry name" value="Spore Coat Polysaccharide Biosynthesis Protein SpsA, Chain A"/>
    <property type="match status" value="1"/>
</dbReference>
<keyword evidence="1" id="KW-1133">Transmembrane helix</keyword>
<reference evidence="3 6" key="2">
    <citation type="submission" date="2020-05" db="EMBL/GenBank/DDBJ databases">
        <title>FDA dAtabase for Regulatory Grade micrObial Sequences (FDA-ARGOS): Supporting development and validation of Infectious Disease Dx tests.</title>
        <authorList>
            <person name="Bojja K."/>
            <person name="Kessler A."/>
            <person name="Tallon L."/>
            <person name="Sadzewicz L."/>
            <person name="Zhao X."/>
            <person name="Vavikolanu K."/>
            <person name="Mehta A."/>
            <person name="Aluvathingal J."/>
            <person name="Nadendla S."/>
            <person name="Myers T."/>
            <person name="Yan Y."/>
            <person name="Sichtig H."/>
        </authorList>
    </citation>
    <scope>NUCLEOTIDE SEQUENCE [LARGE SCALE GENOMIC DNA]</scope>
    <source>
        <strain evidence="3 6">FDAARGOS_763</strain>
    </source>
</reference>
<dbReference type="InterPro" id="IPR050834">
    <property type="entry name" value="Glycosyltransf_2"/>
</dbReference>
<accession>A0A2K9GYB1</accession>
<keyword evidence="1" id="KW-0812">Transmembrane</keyword>
<evidence type="ECO:0000313" key="6">
    <source>
        <dbReference type="Proteomes" id="UP000501467"/>
    </source>
</evidence>
<reference evidence="4 5" key="1">
    <citation type="submission" date="2018-08" db="EMBL/GenBank/DDBJ databases">
        <title>A genome reference for cultivated species of the human gut microbiota.</title>
        <authorList>
            <person name="Zou Y."/>
            <person name="Xue W."/>
            <person name="Luo G."/>
        </authorList>
    </citation>
    <scope>NUCLEOTIDE SEQUENCE [LARGE SCALE GENOMIC DNA]</scope>
    <source>
        <strain evidence="4 5">OF01-1</strain>
    </source>
</reference>
<keyword evidence="4" id="KW-0808">Transferase</keyword>
<dbReference type="InterPro" id="IPR029044">
    <property type="entry name" value="Nucleotide-diphossugar_trans"/>
</dbReference>
<dbReference type="GO" id="GO:0016740">
    <property type="term" value="F:transferase activity"/>
    <property type="evidence" value="ECO:0007669"/>
    <property type="project" value="UniProtKB-KW"/>
</dbReference>
<proteinExistence type="predicted"/>
<feature type="domain" description="Glycosyltransferase 2-like" evidence="2">
    <location>
        <begin position="57"/>
        <end position="223"/>
    </location>
</feature>
<dbReference type="InterPro" id="IPR001173">
    <property type="entry name" value="Glyco_trans_2-like"/>
</dbReference>
<feature type="transmembrane region" description="Helical" evidence="1">
    <location>
        <begin position="12"/>
        <end position="30"/>
    </location>
</feature>
<gene>
    <name evidence="4" type="ORF">DXA27_10460</name>
    <name evidence="3" type="ORF">FOC69_08165</name>
</gene>
<evidence type="ECO:0000259" key="2">
    <source>
        <dbReference type="Pfam" id="PF00535"/>
    </source>
</evidence>
<dbReference type="EMBL" id="QSDG01000008">
    <property type="protein sequence ID" value="RGY68751.1"/>
    <property type="molecule type" value="Genomic_DNA"/>
</dbReference>
<evidence type="ECO:0000313" key="4">
    <source>
        <dbReference type="EMBL" id="RGY68751.1"/>
    </source>
</evidence>
<dbReference type="PANTHER" id="PTHR43685:SF2">
    <property type="entry name" value="GLYCOSYLTRANSFERASE 2-LIKE DOMAIN-CONTAINING PROTEIN"/>
    <property type="match status" value="1"/>
</dbReference>
<evidence type="ECO:0000313" key="5">
    <source>
        <dbReference type="Proteomes" id="UP000284614"/>
    </source>
</evidence>
<dbReference type="Proteomes" id="UP000284614">
    <property type="component" value="Unassembled WGS sequence"/>
</dbReference>
<dbReference type="EMBL" id="CP054003">
    <property type="protein sequence ID" value="QKH84332.1"/>
    <property type="molecule type" value="Genomic_DNA"/>
</dbReference>
<keyword evidence="1" id="KW-0472">Membrane</keyword>
<sequence>MEAFTFNTAELILLSAAGVLLIVQLIYYLGLYNRIHTHNLAVGKDEVHFGRELPPLSVVICARNESENLRRNLPAILKQDYPDFEVIVINDGSTDESEDLLSELEEEYPNLYHSFTPDSARYISRKKLALTLGIKASKYDWLVFTEADCTPVSDKWLRRIARNFTPSTDIVLGYSGYERGKGWLHKRVSFDSLFTSLRYLGFALAGKPYMGIGRNLAYRKELFFKVKGFSTHLNMQRGEDDLFINQIANENNTRVETSPDSVIRMQPVERYKDWKEEKVSYMATARFYKGSQRWLLGLETATRLLFYVVCLSGIVFGILSFHWLAAGLALLLWIVRYSAQAYVINKTANEMGDNRSYYFTLPVFDIIRPLQSLKFRLYRLYRRKGDFMRR</sequence>
<protein>
    <submittedName>
        <fullName evidence="4">Glycosyltransferase</fullName>
    </submittedName>
</protein>